<dbReference type="EMBL" id="CP126665">
    <property type="protein sequence ID" value="WKA10976.1"/>
    <property type="molecule type" value="Genomic_DNA"/>
</dbReference>
<dbReference type="Proteomes" id="UP001227230">
    <property type="component" value="Chromosome 18"/>
</dbReference>
<reference evidence="2 3" key="1">
    <citation type="journal article" date="2023" name="Hortic Res">
        <title>The complete reference genome for grapevine (Vitis vinifera L.) genetics and breeding.</title>
        <authorList>
            <person name="Shi X."/>
            <person name="Cao S."/>
            <person name="Wang X."/>
            <person name="Huang S."/>
            <person name="Wang Y."/>
            <person name="Liu Z."/>
            <person name="Liu W."/>
            <person name="Leng X."/>
            <person name="Peng Y."/>
            <person name="Wang N."/>
            <person name="Wang Y."/>
            <person name="Ma Z."/>
            <person name="Xu X."/>
            <person name="Zhang F."/>
            <person name="Xue H."/>
            <person name="Zhong H."/>
            <person name="Wang Y."/>
            <person name="Zhang K."/>
            <person name="Velt A."/>
            <person name="Avia K."/>
            <person name="Holtgrawe D."/>
            <person name="Grimplet J."/>
            <person name="Matus J.T."/>
            <person name="Ware D."/>
            <person name="Wu X."/>
            <person name="Wang H."/>
            <person name="Liu C."/>
            <person name="Fang Y."/>
            <person name="Rustenholz C."/>
            <person name="Cheng Z."/>
            <person name="Xiao H."/>
            <person name="Zhou Y."/>
        </authorList>
    </citation>
    <scope>NUCLEOTIDE SEQUENCE [LARGE SCALE GENOMIC DNA]</scope>
    <source>
        <strain evidence="3">cv. Pinot noir / PN40024</strain>
        <tissue evidence="2">Leaf</tissue>
    </source>
</reference>
<dbReference type="InterPro" id="IPR043502">
    <property type="entry name" value="DNA/RNA_pol_sf"/>
</dbReference>
<dbReference type="InterPro" id="IPR013103">
    <property type="entry name" value="RVT_2"/>
</dbReference>
<dbReference type="PANTHER" id="PTHR43383">
    <property type="entry name" value="NODULIN 6"/>
    <property type="match status" value="1"/>
</dbReference>
<evidence type="ECO:0000313" key="2">
    <source>
        <dbReference type="EMBL" id="WKA10976.1"/>
    </source>
</evidence>
<feature type="domain" description="Reverse transcriptase Ty1/copia-type" evidence="1">
    <location>
        <begin position="11"/>
        <end position="177"/>
    </location>
</feature>
<organism evidence="2 3">
    <name type="scientific">Vitis vinifera</name>
    <name type="common">Grape</name>
    <dbReference type="NCBI Taxonomy" id="29760"/>
    <lineage>
        <taxon>Eukaryota</taxon>
        <taxon>Viridiplantae</taxon>
        <taxon>Streptophyta</taxon>
        <taxon>Embryophyta</taxon>
        <taxon>Tracheophyta</taxon>
        <taxon>Spermatophyta</taxon>
        <taxon>Magnoliopsida</taxon>
        <taxon>eudicotyledons</taxon>
        <taxon>Gunneridae</taxon>
        <taxon>Pentapetalae</taxon>
        <taxon>rosids</taxon>
        <taxon>Vitales</taxon>
        <taxon>Vitaceae</taxon>
        <taxon>Viteae</taxon>
        <taxon>Vitis</taxon>
    </lineage>
</organism>
<evidence type="ECO:0000259" key="1">
    <source>
        <dbReference type="Pfam" id="PF07727"/>
    </source>
</evidence>
<dbReference type="PANTHER" id="PTHR43383:SF2">
    <property type="entry name" value="AMIDOHYDROLASE 2 FAMILY PROTEIN"/>
    <property type="match status" value="1"/>
</dbReference>
<proteinExistence type="predicted"/>
<sequence length="207" mass="23799">MLEEIRALEDNHTWKLVDLPQGNKVVGCKWVFAVKVNPNGSMVRLKVRLVARGYAQTYEVDYSNTFSPVAKLTSVRLFISIVAPQQWMIHQLDIKNAFLHDDLEKEVYMEQPPGFVAQMEYEKVCCLEKALYGLKQSPRAWFGKFSKEIQVFGMNKSKKDHSIFYKKSVDGIILLVVHICAYSKALGSFRVDFVLSEEDSWSSHTIQ</sequence>
<dbReference type="SUPFAM" id="SSF56672">
    <property type="entry name" value="DNA/RNA polymerases"/>
    <property type="match status" value="1"/>
</dbReference>
<keyword evidence="3" id="KW-1185">Reference proteome</keyword>
<protein>
    <recommendedName>
        <fullName evidence="1">Reverse transcriptase Ty1/copia-type domain-containing protein</fullName>
    </recommendedName>
</protein>
<gene>
    <name evidence="2" type="ORF">VitviT2T_028515</name>
</gene>
<name>A0ABY9DVN9_VITVI</name>
<evidence type="ECO:0000313" key="3">
    <source>
        <dbReference type="Proteomes" id="UP001227230"/>
    </source>
</evidence>
<dbReference type="Pfam" id="PF07727">
    <property type="entry name" value="RVT_2"/>
    <property type="match status" value="1"/>
</dbReference>
<accession>A0ABY9DVN9</accession>